<sequence length="110" mass="12208">MGFPHGRDMGFPLTLIPSWPGNGIPIFPLPRFAARFSNRGLIVVILSDLESASVRDERIGTYRDVSARTKASQIGDPDRDDRVRWRPNHGLDGDTPVGTYVIVSERETSS</sequence>
<feature type="region of interest" description="Disordered" evidence="1">
    <location>
        <begin position="69"/>
        <end position="97"/>
    </location>
</feature>
<reference evidence="2 3" key="1">
    <citation type="journal article" date="2023" name="Sci. Data">
        <title>Genome assembly of the Korean intertidal mud-creeper Batillaria attramentaria.</title>
        <authorList>
            <person name="Patra A.K."/>
            <person name="Ho P.T."/>
            <person name="Jun S."/>
            <person name="Lee S.J."/>
            <person name="Kim Y."/>
            <person name="Won Y.J."/>
        </authorList>
    </citation>
    <scope>NUCLEOTIDE SEQUENCE [LARGE SCALE GENOMIC DNA]</scope>
    <source>
        <strain evidence="2">Wonlab-2016</strain>
    </source>
</reference>
<feature type="compositionally biased region" description="Basic and acidic residues" evidence="1">
    <location>
        <begin position="76"/>
        <end position="92"/>
    </location>
</feature>
<protein>
    <submittedName>
        <fullName evidence="2">Uncharacterized protein</fullName>
    </submittedName>
</protein>
<comment type="caution">
    <text evidence="2">The sequence shown here is derived from an EMBL/GenBank/DDBJ whole genome shotgun (WGS) entry which is preliminary data.</text>
</comment>
<dbReference type="AlphaFoldDB" id="A0ABD0JHU4"/>
<gene>
    <name evidence="2" type="ORF">BaRGS_00034350</name>
</gene>
<keyword evidence="3" id="KW-1185">Reference proteome</keyword>
<organism evidence="2 3">
    <name type="scientific">Batillaria attramentaria</name>
    <dbReference type="NCBI Taxonomy" id="370345"/>
    <lineage>
        <taxon>Eukaryota</taxon>
        <taxon>Metazoa</taxon>
        <taxon>Spiralia</taxon>
        <taxon>Lophotrochozoa</taxon>
        <taxon>Mollusca</taxon>
        <taxon>Gastropoda</taxon>
        <taxon>Caenogastropoda</taxon>
        <taxon>Sorbeoconcha</taxon>
        <taxon>Cerithioidea</taxon>
        <taxon>Batillariidae</taxon>
        <taxon>Batillaria</taxon>
    </lineage>
</organism>
<proteinExistence type="predicted"/>
<name>A0ABD0JHU4_9CAEN</name>
<evidence type="ECO:0000313" key="2">
    <source>
        <dbReference type="EMBL" id="KAK7474396.1"/>
    </source>
</evidence>
<dbReference type="EMBL" id="JACVVK020000438">
    <property type="protein sequence ID" value="KAK7474396.1"/>
    <property type="molecule type" value="Genomic_DNA"/>
</dbReference>
<accession>A0ABD0JHU4</accession>
<evidence type="ECO:0000313" key="3">
    <source>
        <dbReference type="Proteomes" id="UP001519460"/>
    </source>
</evidence>
<dbReference type="Proteomes" id="UP001519460">
    <property type="component" value="Unassembled WGS sequence"/>
</dbReference>
<evidence type="ECO:0000256" key="1">
    <source>
        <dbReference type="SAM" id="MobiDB-lite"/>
    </source>
</evidence>